<evidence type="ECO:0000256" key="8">
    <source>
        <dbReference type="ARBA" id="ARBA00048679"/>
    </source>
</evidence>
<evidence type="ECO:0000256" key="2">
    <source>
        <dbReference type="ARBA" id="ARBA00022527"/>
    </source>
</evidence>
<keyword evidence="12" id="KW-1185">Reference proteome</keyword>
<evidence type="ECO:0000313" key="12">
    <source>
        <dbReference type="Proteomes" id="UP000696573"/>
    </source>
</evidence>
<dbReference type="GO" id="GO:0005524">
    <property type="term" value="F:ATP binding"/>
    <property type="evidence" value="ECO:0007669"/>
    <property type="project" value="UniProtKB-KW"/>
</dbReference>
<dbReference type="GO" id="GO:0004674">
    <property type="term" value="F:protein serine/threonine kinase activity"/>
    <property type="evidence" value="ECO:0007669"/>
    <property type="project" value="UniProtKB-KW"/>
</dbReference>
<organism evidence="11 12">
    <name type="scientific">Clonostachys rhizophaga</name>
    <dbReference type="NCBI Taxonomy" id="160324"/>
    <lineage>
        <taxon>Eukaryota</taxon>
        <taxon>Fungi</taxon>
        <taxon>Dikarya</taxon>
        <taxon>Ascomycota</taxon>
        <taxon>Pezizomycotina</taxon>
        <taxon>Sordariomycetes</taxon>
        <taxon>Hypocreomycetidae</taxon>
        <taxon>Hypocreales</taxon>
        <taxon>Bionectriaceae</taxon>
        <taxon>Clonostachys</taxon>
    </lineage>
</organism>
<evidence type="ECO:0000256" key="1">
    <source>
        <dbReference type="ARBA" id="ARBA00012513"/>
    </source>
</evidence>
<evidence type="ECO:0000259" key="10">
    <source>
        <dbReference type="PROSITE" id="PS50011"/>
    </source>
</evidence>
<dbReference type="SMART" id="SM00220">
    <property type="entry name" value="S_TKc"/>
    <property type="match status" value="1"/>
</dbReference>
<evidence type="ECO:0000256" key="7">
    <source>
        <dbReference type="ARBA" id="ARBA00047899"/>
    </source>
</evidence>
<dbReference type="InterPro" id="IPR019734">
    <property type="entry name" value="TPR_rpt"/>
</dbReference>
<dbReference type="InterPro" id="IPR011009">
    <property type="entry name" value="Kinase-like_dom_sf"/>
</dbReference>
<dbReference type="SMART" id="SM00028">
    <property type="entry name" value="TPR"/>
    <property type="match status" value="1"/>
</dbReference>
<comment type="catalytic activity">
    <reaction evidence="7">
        <text>L-threonyl-[protein] + ATP = O-phospho-L-threonyl-[protein] + ADP + H(+)</text>
        <dbReference type="Rhea" id="RHEA:46608"/>
        <dbReference type="Rhea" id="RHEA-COMP:11060"/>
        <dbReference type="Rhea" id="RHEA-COMP:11605"/>
        <dbReference type="ChEBI" id="CHEBI:15378"/>
        <dbReference type="ChEBI" id="CHEBI:30013"/>
        <dbReference type="ChEBI" id="CHEBI:30616"/>
        <dbReference type="ChEBI" id="CHEBI:61977"/>
        <dbReference type="ChEBI" id="CHEBI:456216"/>
        <dbReference type="EC" id="2.7.11.1"/>
    </reaction>
</comment>
<dbReference type="SUPFAM" id="SSF56112">
    <property type="entry name" value="Protein kinase-like (PK-like)"/>
    <property type="match status" value="1"/>
</dbReference>
<dbReference type="Pfam" id="PF00069">
    <property type="entry name" value="Pkinase"/>
    <property type="match status" value="1"/>
</dbReference>
<dbReference type="PANTHER" id="PTHR24361:SF433">
    <property type="entry name" value="PROTEIN KINASE DOMAIN-CONTAINING PROTEIN"/>
    <property type="match status" value="1"/>
</dbReference>
<gene>
    <name evidence="11" type="ORF">CRHIZ90672A_00002005</name>
</gene>
<feature type="domain" description="Protein kinase" evidence="10">
    <location>
        <begin position="44"/>
        <end position="316"/>
    </location>
</feature>
<keyword evidence="6" id="KW-0067">ATP-binding</keyword>
<keyword evidence="3" id="KW-0808">Transferase</keyword>
<dbReference type="InterPro" id="IPR000719">
    <property type="entry name" value="Prot_kinase_dom"/>
</dbReference>
<dbReference type="InterPro" id="IPR053235">
    <property type="entry name" value="Ser_Thr_kinase"/>
</dbReference>
<keyword evidence="2" id="KW-0723">Serine/threonine-protein kinase</keyword>
<dbReference type="CDD" id="cd00180">
    <property type="entry name" value="PKc"/>
    <property type="match status" value="1"/>
</dbReference>
<proteinExistence type="predicted"/>
<evidence type="ECO:0000256" key="3">
    <source>
        <dbReference type="ARBA" id="ARBA00022679"/>
    </source>
</evidence>
<reference evidence="11" key="1">
    <citation type="submission" date="2021-10" db="EMBL/GenBank/DDBJ databases">
        <authorList>
            <person name="Piombo E."/>
        </authorList>
    </citation>
    <scope>NUCLEOTIDE SEQUENCE</scope>
</reference>
<sequence length="564" mass="62873">MSNTKASLHNLPELVRDTQLTSDGKQHYTLHIPSSRRSPKIERWVSRKRLGGGGQGVVVLQAKVVAEEGPPQLRAVKTITMPEGPSEANKALYKRELEAMAKFSQTKYSEQFVKFLGWFTSPGLIHIAMEYCGLGDLEKHLSTCPDGRLPESETQDITMQILGALTSMHEEKFCHGDLKLANVLIMSIAPSWWVKLADFGLSKRHETIANTTAAKGTPNYMPPELLGYNGNPRHADPYPVDMWCLGQVAFRLAAGQPMFPSQADLSKYYYNHLKFRTHVLEEHLMDQKFIQFIQRLAAPEPRDRPSATDYSSHPWVQSAIADHDADRGLSCQMTESQIWLSDIPISDTKDDSTPSASWPADDATITDMTRPPAHISGDGEAPMRYWDSEASAAWSTEETIVLAQADKPVVTSPNVVEEISVRISEADIFVGEGDKLLQTKDYEKAIEQYKTVDLSNWCLNAAMLNNRALCEIKLGNYPAAIADCDLSLNLYPDMQLAKEHKALATSKMSTSAAVYGTPAMNGKISQGVDLRDQLRRSDKKILHKRDNSASRYMVKKFADIQVSE</sequence>
<dbReference type="Gene3D" id="1.10.510.10">
    <property type="entry name" value="Transferase(Phosphotransferase) domain 1"/>
    <property type="match status" value="1"/>
</dbReference>
<evidence type="ECO:0000313" key="11">
    <source>
        <dbReference type="EMBL" id="CAH0028031.1"/>
    </source>
</evidence>
<dbReference type="GO" id="GO:0005737">
    <property type="term" value="C:cytoplasm"/>
    <property type="evidence" value="ECO:0007669"/>
    <property type="project" value="TreeGrafter"/>
</dbReference>
<protein>
    <recommendedName>
        <fullName evidence="1">non-specific serine/threonine protein kinase</fullName>
        <ecNumber evidence="1">2.7.11.1</ecNumber>
    </recommendedName>
</protein>
<evidence type="ECO:0000256" key="6">
    <source>
        <dbReference type="ARBA" id="ARBA00022840"/>
    </source>
</evidence>
<accession>A0A9N9YRD9</accession>
<dbReference type="EMBL" id="CABFNQ020000730">
    <property type="protein sequence ID" value="CAH0028031.1"/>
    <property type="molecule type" value="Genomic_DNA"/>
</dbReference>
<comment type="catalytic activity">
    <reaction evidence="8">
        <text>L-seryl-[protein] + ATP = O-phospho-L-seryl-[protein] + ADP + H(+)</text>
        <dbReference type="Rhea" id="RHEA:17989"/>
        <dbReference type="Rhea" id="RHEA-COMP:9863"/>
        <dbReference type="Rhea" id="RHEA-COMP:11604"/>
        <dbReference type="ChEBI" id="CHEBI:15378"/>
        <dbReference type="ChEBI" id="CHEBI:29999"/>
        <dbReference type="ChEBI" id="CHEBI:30616"/>
        <dbReference type="ChEBI" id="CHEBI:83421"/>
        <dbReference type="ChEBI" id="CHEBI:456216"/>
        <dbReference type="EC" id="2.7.11.1"/>
    </reaction>
</comment>
<dbReference type="PROSITE" id="PS00108">
    <property type="entry name" value="PROTEIN_KINASE_ST"/>
    <property type="match status" value="1"/>
</dbReference>
<keyword evidence="5" id="KW-0418">Kinase</keyword>
<dbReference type="EC" id="2.7.11.1" evidence="1"/>
<evidence type="ECO:0000256" key="9">
    <source>
        <dbReference type="SAM" id="MobiDB-lite"/>
    </source>
</evidence>
<feature type="region of interest" description="Disordered" evidence="9">
    <location>
        <begin position="344"/>
        <end position="382"/>
    </location>
</feature>
<keyword evidence="4" id="KW-0547">Nucleotide-binding</keyword>
<dbReference type="PROSITE" id="PS50011">
    <property type="entry name" value="PROTEIN_KINASE_DOM"/>
    <property type="match status" value="1"/>
</dbReference>
<dbReference type="PANTHER" id="PTHR24361">
    <property type="entry name" value="MITOGEN-ACTIVATED KINASE KINASE KINASE"/>
    <property type="match status" value="1"/>
</dbReference>
<name>A0A9N9YRD9_9HYPO</name>
<comment type="caution">
    <text evidence="11">The sequence shown here is derived from an EMBL/GenBank/DDBJ whole genome shotgun (WGS) entry which is preliminary data.</text>
</comment>
<dbReference type="Gene3D" id="1.25.40.10">
    <property type="entry name" value="Tetratricopeptide repeat domain"/>
    <property type="match status" value="1"/>
</dbReference>
<dbReference type="AlphaFoldDB" id="A0A9N9YRD9"/>
<dbReference type="OrthoDB" id="10252171at2759"/>
<dbReference type="SUPFAM" id="SSF48452">
    <property type="entry name" value="TPR-like"/>
    <property type="match status" value="1"/>
</dbReference>
<evidence type="ECO:0000256" key="4">
    <source>
        <dbReference type="ARBA" id="ARBA00022741"/>
    </source>
</evidence>
<dbReference type="InterPro" id="IPR008271">
    <property type="entry name" value="Ser/Thr_kinase_AS"/>
</dbReference>
<dbReference type="Proteomes" id="UP000696573">
    <property type="component" value="Unassembled WGS sequence"/>
</dbReference>
<dbReference type="InterPro" id="IPR011990">
    <property type="entry name" value="TPR-like_helical_dom_sf"/>
</dbReference>
<evidence type="ECO:0000256" key="5">
    <source>
        <dbReference type="ARBA" id="ARBA00022777"/>
    </source>
</evidence>